<evidence type="ECO:0000256" key="3">
    <source>
        <dbReference type="ARBA" id="ARBA00022475"/>
    </source>
</evidence>
<comment type="caution">
    <text evidence="9">The sequence shown here is derived from an EMBL/GenBank/DDBJ whole genome shotgun (WGS) entry which is preliminary data.</text>
</comment>
<dbReference type="InterPro" id="IPR024962">
    <property type="entry name" value="YukD-like"/>
</dbReference>
<keyword evidence="10" id="KW-1185">Reference proteome</keyword>
<evidence type="ECO:0000256" key="6">
    <source>
        <dbReference type="ARBA" id="ARBA00023136"/>
    </source>
</evidence>
<evidence type="ECO:0000256" key="5">
    <source>
        <dbReference type="ARBA" id="ARBA00022989"/>
    </source>
</evidence>
<evidence type="ECO:0000256" key="1">
    <source>
        <dbReference type="ARBA" id="ARBA00004651"/>
    </source>
</evidence>
<feature type="transmembrane region" description="Helical" evidence="7">
    <location>
        <begin position="171"/>
        <end position="192"/>
    </location>
</feature>
<evidence type="ECO:0000256" key="7">
    <source>
        <dbReference type="SAM" id="Phobius"/>
    </source>
</evidence>
<evidence type="ECO:0000256" key="2">
    <source>
        <dbReference type="ARBA" id="ARBA00006162"/>
    </source>
</evidence>
<reference evidence="9 10" key="1">
    <citation type="journal article" date="2022" name="BMC Genomics">
        <title>Comparative genome analysis of mycobacteria focusing on tRNA and non-coding RNA.</title>
        <authorList>
            <person name="Behra P.R.K."/>
            <person name="Pettersson B.M.F."/>
            <person name="Ramesh M."/>
            <person name="Das S."/>
            <person name="Dasgupta S."/>
            <person name="Kirsebom L.A."/>
        </authorList>
    </citation>
    <scope>NUCLEOTIDE SEQUENCE [LARGE SCALE GENOMIC DNA]</scope>
    <source>
        <strain evidence="9 10">DSM 44078</strain>
    </source>
</reference>
<name>A0ABT3CD74_9MYCO</name>
<keyword evidence="5 7" id="KW-1133">Transmembrane helix</keyword>
<feature type="transmembrane region" description="Helical" evidence="7">
    <location>
        <begin position="253"/>
        <end position="273"/>
    </location>
</feature>
<evidence type="ECO:0000256" key="4">
    <source>
        <dbReference type="ARBA" id="ARBA00022692"/>
    </source>
</evidence>
<dbReference type="RefSeq" id="WP_264068329.1">
    <property type="nucleotide sequence ID" value="NZ_JACKTY010000029.1"/>
</dbReference>
<feature type="transmembrane region" description="Helical" evidence="7">
    <location>
        <begin position="279"/>
        <end position="295"/>
    </location>
</feature>
<keyword evidence="4 7" id="KW-0812">Transmembrane</keyword>
<accession>A0ABT3CD74</accession>
<feature type="transmembrane region" description="Helical" evidence="7">
    <location>
        <begin position="366"/>
        <end position="386"/>
    </location>
</feature>
<organism evidence="9 10">
    <name type="scientific">Mycolicibacterium komossense</name>
    <dbReference type="NCBI Taxonomy" id="1779"/>
    <lineage>
        <taxon>Bacteria</taxon>
        <taxon>Bacillati</taxon>
        <taxon>Actinomycetota</taxon>
        <taxon>Actinomycetes</taxon>
        <taxon>Mycobacteriales</taxon>
        <taxon>Mycobacteriaceae</taxon>
        <taxon>Mycolicibacterium</taxon>
    </lineage>
</organism>
<protein>
    <submittedName>
        <fullName evidence="9">Type VII secretion integral membrane protein EccD</fullName>
    </submittedName>
</protein>
<dbReference type="Gene3D" id="3.10.20.90">
    <property type="entry name" value="Phosphatidylinositol 3-kinase Catalytic Subunit, Chain A, domain 1"/>
    <property type="match status" value="1"/>
</dbReference>
<proteinExistence type="inferred from homology"/>
<comment type="subcellular location">
    <subcellularLocation>
        <location evidence="1">Cell membrane</location>
        <topology evidence="1">Multi-pass membrane protein</topology>
    </subcellularLocation>
</comment>
<keyword evidence="6 7" id="KW-0472">Membrane</keyword>
<gene>
    <name evidence="9" type="primary">eccD</name>
    <name evidence="9" type="ORF">H7J73_15260</name>
</gene>
<dbReference type="Pfam" id="PF19053">
    <property type="entry name" value="EccD"/>
    <property type="match status" value="1"/>
</dbReference>
<evidence type="ECO:0000313" key="10">
    <source>
        <dbReference type="Proteomes" id="UP001526201"/>
    </source>
</evidence>
<feature type="transmembrane region" description="Helical" evidence="7">
    <location>
        <begin position="120"/>
        <end position="138"/>
    </location>
</feature>
<dbReference type="NCBIfam" id="TIGR03920">
    <property type="entry name" value="T7SS_EccD"/>
    <property type="match status" value="1"/>
</dbReference>
<evidence type="ECO:0000259" key="8">
    <source>
        <dbReference type="Pfam" id="PF19053"/>
    </source>
</evidence>
<dbReference type="InterPro" id="IPR044049">
    <property type="entry name" value="EccD_transm"/>
</dbReference>
<dbReference type="Proteomes" id="UP001526201">
    <property type="component" value="Unassembled WGS sequence"/>
</dbReference>
<keyword evidence="3" id="KW-1003">Cell membrane</keyword>
<feature type="domain" description="EccD-like transmembrane" evidence="8">
    <location>
        <begin position="125"/>
        <end position="392"/>
    </location>
</feature>
<dbReference type="EMBL" id="JACKTY010000029">
    <property type="protein sequence ID" value="MCV7227391.1"/>
    <property type="molecule type" value="Genomic_DNA"/>
</dbReference>
<sequence>MIAGTEGDMCRVSVSAGAIQADMALPSTVPVGQLIPSVYDILGGTGRPPAVFPLGLYPPGKAALNPSQSLSQLGIGDGTLLILAPVGSETAADPVVQAADVVERAAEAEPGAWTSSQSRLAALLIVIALAGTTGLVVVPDGFGAPSLLLGATATAATATIATRATRHGRTTLLATITLGVLIAAAALVSTLFDLRASAAGAVLATMSTAVLNVPGRLTVMVAGLSTSIGGDLDPDTARSSGELRSRSARAQQVLTALVMGASFATASGALVIVDGRDPPDFVLAGTLAVLLILRSRVHHHLLRRSGLLFAGTLSTTALFVALWWTDPGLAPWLCGAAAVLALAAIWLGFAPPAAASAPPLRRCLDLLDCLAVAALIPLACWSSGVFDLVRGMSL</sequence>
<feature type="transmembrane region" description="Helical" evidence="7">
    <location>
        <begin position="330"/>
        <end position="354"/>
    </location>
</feature>
<feature type="transmembrane region" description="Helical" evidence="7">
    <location>
        <begin position="307"/>
        <end position="324"/>
    </location>
</feature>
<dbReference type="InterPro" id="IPR006707">
    <property type="entry name" value="T7SS_EccD"/>
</dbReference>
<evidence type="ECO:0000313" key="9">
    <source>
        <dbReference type="EMBL" id="MCV7227391.1"/>
    </source>
</evidence>
<dbReference type="Pfam" id="PF08817">
    <property type="entry name" value="YukD"/>
    <property type="match status" value="1"/>
</dbReference>
<comment type="similarity">
    <text evidence="2">Belongs to the EccD/Snm4 family.</text>
</comment>